<evidence type="ECO:0000256" key="1">
    <source>
        <dbReference type="ARBA" id="ARBA00004651"/>
    </source>
</evidence>
<evidence type="ECO:0000256" key="2">
    <source>
        <dbReference type="ARBA" id="ARBA00008540"/>
    </source>
</evidence>
<comment type="subcellular location">
    <subcellularLocation>
        <location evidence="9">Cell inner membrane</location>
        <topology evidence="9">Multi-pass membrane protein</topology>
    </subcellularLocation>
    <subcellularLocation>
        <location evidence="1">Cell membrane</location>
        <topology evidence="1">Multi-pass membrane protein</topology>
    </subcellularLocation>
</comment>
<dbReference type="NCBIfam" id="TIGR00796">
    <property type="entry name" value="livcs"/>
    <property type="match status" value="1"/>
</dbReference>
<evidence type="ECO:0000256" key="8">
    <source>
        <dbReference type="ARBA" id="ARBA00023136"/>
    </source>
</evidence>
<dbReference type="GO" id="GO:0015188">
    <property type="term" value="F:L-isoleucine transmembrane transporter activity"/>
    <property type="evidence" value="ECO:0007669"/>
    <property type="project" value="TreeGrafter"/>
</dbReference>
<organism evidence="10 11">
    <name type="scientific">Zophobihabitans entericus</name>
    <dbReference type="NCBI Taxonomy" id="1635327"/>
    <lineage>
        <taxon>Bacteria</taxon>
        <taxon>Pseudomonadati</taxon>
        <taxon>Pseudomonadota</taxon>
        <taxon>Gammaproteobacteria</taxon>
        <taxon>Orbales</taxon>
        <taxon>Orbaceae</taxon>
        <taxon>Zophobihabitans</taxon>
    </lineage>
</organism>
<comment type="function">
    <text evidence="9">Component of the transport system for branched-chain amino acids.</text>
</comment>
<dbReference type="FunCoup" id="A0A6G9IE23">
    <property type="interactions" value="41"/>
</dbReference>
<feature type="transmembrane region" description="Helical" evidence="9">
    <location>
        <begin position="266"/>
        <end position="290"/>
    </location>
</feature>
<dbReference type="AlphaFoldDB" id="A0A6G9IE23"/>
<keyword evidence="11" id="KW-1185">Reference proteome</keyword>
<keyword evidence="7 9" id="KW-1133">Transmembrane helix</keyword>
<name>A0A6G9IE23_9GAMM</name>
<feature type="transmembrane region" description="Helical" evidence="9">
    <location>
        <begin position="63"/>
        <end position="85"/>
    </location>
</feature>
<dbReference type="KEGG" id="orb:IPMB12_10375"/>
<evidence type="ECO:0000256" key="6">
    <source>
        <dbReference type="ARBA" id="ARBA00022970"/>
    </source>
</evidence>
<feature type="transmembrane region" description="Helical" evidence="9">
    <location>
        <begin position="402"/>
        <end position="423"/>
    </location>
</feature>
<dbReference type="RefSeq" id="WP_166917781.1">
    <property type="nucleotide sequence ID" value="NZ_CP050253.1"/>
</dbReference>
<dbReference type="GO" id="GO:0015818">
    <property type="term" value="P:isoleucine transport"/>
    <property type="evidence" value="ECO:0007669"/>
    <property type="project" value="TreeGrafter"/>
</dbReference>
<evidence type="ECO:0000256" key="9">
    <source>
        <dbReference type="RuleBase" id="RU362122"/>
    </source>
</evidence>
<evidence type="ECO:0000256" key="5">
    <source>
        <dbReference type="ARBA" id="ARBA00022692"/>
    </source>
</evidence>
<comment type="caution">
    <text evidence="9">Lacks conserved residue(s) required for the propagation of feature annotation.</text>
</comment>
<keyword evidence="5 9" id="KW-0812">Transmembrane</keyword>
<protein>
    <recommendedName>
        <fullName evidence="9">Branched-chain amino acid transport system carrier protein</fullName>
    </recommendedName>
</protein>
<dbReference type="PANTHER" id="PTHR30588:SF0">
    <property type="entry name" value="BRANCHED-CHAIN AMINO ACID PERMEASE BRNQ"/>
    <property type="match status" value="1"/>
</dbReference>
<reference evidence="10 11" key="1">
    <citation type="submission" date="2020-03" db="EMBL/GenBank/DDBJ databases">
        <title>Complete genome sequence of Orbus sp. IPMB12 (BCRC 80908).</title>
        <authorList>
            <person name="Lo W.-S."/>
            <person name="Chang T.-H."/>
            <person name="Kuo C.-H."/>
        </authorList>
    </citation>
    <scope>NUCLEOTIDE SEQUENCE [LARGE SCALE GENOMIC DNA]</scope>
    <source>
        <strain evidence="10 11">IPMB12</strain>
    </source>
</reference>
<keyword evidence="8 9" id="KW-0472">Membrane</keyword>
<dbReference type="GO" id="GO:0015190">
    <property type="term" value="F:L-leucine transmembrane transporter activity"/>
    <property type="evidence" value="ECO:0007669"/>
    <property type="project" value="TreeGrafter"/>
</dbReference>
<feature type="transmembrane region" description="Helical" evidence="9">
    <location>
        <begin position="180"/>
        <end position="202"/>
    </location>
</feature>
<feature type="transmembrane region" description="Helical" evidence="9">
    <location>
        <begin position="302"/>
        <end position="321"/>
    </location>
</feature>
<feature type="transmembrane region" description="Helical" evidence="9">
    <location>
        <begin position="359"/>
        <end position="382"/>
    </location>
</feature>
<feature type="transmembrane region" description="Helical" evidence="9">
    <location>
        <begin position="25"/>
        <end position="51"/>
    </location>
</feature>
<dbReference type="PANTHER" id="PTHR30588">
    <property type="entry name" value="BRANCHED-CHAIN AMINO ACID TRANSPORT SYSTEM 2 CARRIER PROTEIN"/>
    <property type="match status" value="1"/>
</dbReference>
<evidence type="ECO:0000256" key="3">
    <source>
        <dbReference type="ARBA" id="ARBA00022448"/>
    </source>
</evidence>
<evidence type="ECO:0000256" key="7">
    <source>
        <dbReference type="ARBA" id="ARBA00022989"/>
    </source>
</evidence>
<dbReference type="Proteomes" id="UP000501168">
    <property type="component" value="Chromosome"/>
</dbReference>
<dbReference type="InterPro" id="IPR004685">
    <property type="entry name" value="Brnchd-chn_aa_trnsp_Livcs"/>
</dbReference>
<keyword evidence="4" id="KW-1003">Cell membrane</keyword>
<dbReference type="GO" id="GO:0015820">
    <property type="term" value="P:L-leucine transport"/>
    <property type="evidence" value="ECO:0007669"/>
    <property type="project" value="TreeGrafter"/>
</dbReference>
<dbReference type="Pfam" id="PF05525">
    <property type="entry name" value="Branch_AA_trans"/>
    <property type="match status" value="1"/>
</dbReference>
<feature type="transmembrane region" description="Helical" evidence="9">
    <location>
        <begin position="105"/>
        <end position="126"/>
    </location>
</feature>
<feature type="transmembrane region" description="Helical" evidence="9">
    <location>
        <begin position="138"/>
        <end position="160"/>
    </location>
</feature>
<keyword evidence="3 9" id="KW-0813">Transport</keyword>
<evidence type="ECO:0000313" key="10">
    <source>
        <dbReference type="EMBL" id="QIQ22485.1"/>
    </source>
</evidence>
<comment type="similarity">
    <text evidence="2 9">Belongs to the branched chain amino acid transporter family.</text>
</comment>
<proteinExistence type="inferred from homology"/>
<sequence length="432" mass="46335">MLFALFFGAGNLIFPVMLGQLSGEYVWIASLGFVCTGVFLPLLGVIALGFSGESDFLKVSQRAGVIFGIVFATSLYLSIGPLFAMPRTGSVSYEIGIRPFINPEYSSIALPIFTVIYFGLCCLLSINPNRIVDIVGKFLTPLMLLFIAILVISTVISPMGEPIAAVTPAYQENAFFTGFTNGYLTMDTLASFIFGIIVIYSIAKIGIKSRSSILSACIKASLIAGFLLAVVYVSLAYIGATSVTAIGVQENGGQVLSKVSTLYFGVGGNAVLGVIVLMACLTTSIGLTTACSNYFQKLIPSISYRAYAVLFSIISALFANVGLTQLISISVPILCIVYPLTIVLIILTFTHKMFGGKKLVYIGAMYFTLCISIFDGFNAANIEFPAINQLFDKYLPLYSDGVGWIVPAFVGGVLGYFVDILCFTSKRTKISQ</sequence>
<feature type="transmembrane region" description="Helical" evidence="9">
    <location>
        <begin position="222"/>
        <end position="246"/>
    </location>
</feature>
<keyword evidence="6 9" id="KW-0029">Amino-acid transport</keyword>
<dbReference type="InParanoid" id="A0A6G9IE23"/>
<dbReference type="GO" id="GO:0005304">
    <property type="term" value="F:L-valine transmembrane transporter activity"/>
    <property type="evidence" value="ECO:0007669"/>
    <property type="project" value="TreeGrafter"/>
</dbReference>
<evidence type="ECO:0000313" key="11">
    <source>
        <dbReference type="Proteomes" id="UP000501168"/>
    </source>
</evidence>
<dbReference type="GO" id="GO:0005886">
    <property type="term" value="C:plasma membrane"/>
    <property type="evidence" value="ECO:0007669"/>
    <property type="project" value="UniProtKB-SubCell"/>
</dbReference>
<feature type="transmembrane region" description="Helical" evidence="9">
    <location>
        <begin position="327"/>
        <end position="347"/>
    </location>
</feature>
<evidence type="ECO:0000256" key="4">
    <source>
        <dbReference type="ARBA" id="ARBA00022475"/>
    </source>
</evidence>
<accession>A0A6G9IE23</accession>
<dbReference type="EMBL" id="CP050253">
    <property type="protein sequence ID" value="QIQ22485.1"/>
    <property type="molecule type" value="Genomic_DNA"/>
</dbReference>
<gene>
    <name evidence="10" type="primary">brnQ</name>
    <name evidence="10" type="ORF">IPMB12_10375</name>
</gene>